<feature type="region of interest" description="Disordered" evidence="1">
    <location>
        <begin position="1"/>
        <end position="22"/>
    </location>
</feature>
<dbReference type="EMBL" id="FXUG01000007">
    <property type="protein sequence ID" value="SMP62274.1"/>
    <property type="molecule type" value="Genomic_DNA"/>
</dbReference>
<dbReference type="Gene3D" id="3.40.50.300">
    <property type="entry name" value="P-loop containing nucleotide triphosphate hydrolases"/>
    <property type="match status" value="1"/>
</dbReference>
<reference evidence="4 5" key="1">
    <citation type="submission" date="2017-05" db="EMBL/GenBank/DDBJ databases">
        <authorList>
            <person name="Varghese N."/>
            <person name="Submissions S."/>
        </authorList>
    </citation>
    <scope>NUCLEOTIDE SEQUENCE [LARGE SCALE GENOMIC DNA]</scope>
    <source>
        <strain evidence="4 5">DSM 25457</strain>
    </source>
</reference>
<dbReference type="Gene3D" id="3.30.1360.120">
    <property type="entry name" value="Probable tRNA modification gtpase trme, domain 1"/>
    <property type="match status" value="1"/>
</dbReference>
<proteinExistence type="predicted"/>
<name>A0ABY1Q8E9_9BACT</name>
<dbReference type="SUPFAM" id="SSF52540">
    <property type="entry name" value="P-loop containing nucleoside triphosphate hydrolases"/>
    <property type="match status" value="1"/>
</dbReference>
<feature type="domain" description="GTP-binding protein TrmE N-terminal" evidence="3">
    <location>
        <begin position="31"/>
        <end position="138"/>
    </location>
</feature>
<dbReference type="InterPro" id="IPR005225">
    <property type="entry name" value="Small_GTP-bd"/>
</dbReference>
<evidence type="ECO:0000313" key="5">
    <source>
        <dbReference type="Proteomes" id="UP001158067"/>
    </source>
</evidence>
<evidence type="ECO:0000259" key="3">
    <source>
        <dbReference type="Pfam" id="PF10396"/>
    </source>
</evidence>
<dbReference type="InterPro" id="IPR027368">
    <property type="entry name" value="MnmE_dom2"/>
</dbReference>
<evidence type="ECO:0000259" key="2">
    <source>
        <dbReference type="Pfam" id="PF01926"/>
    </source>
</evidence>
<dbReference type="InterPro" id="IPR031168">
    <property type="entry name" value="G_TrmE"/>
</dbReference>
<dbReference type="CDD" id="cd04164">
    <property type="entry name" value="trmE"/>
    <property type="match status" value="1"/>
</dbReference>
<accession>A0ABY1Q8E9</accession>
<dbReference type="PANTHER" id="PTHR42714">
    <property type="entry name" value="TRNA MODIFICATION GTPASE GTPBP3"/>
    <property type="match status" value="1"/>
</dbReference>
<gene>
    <name evidence="4" type="ORF">SAMN06265222_107280</name>
</gene>
<dbReference type="Gene3D" id="1.20.120.430">
    <property type="entry name" value="tRNA modification GTPase MnmE domain 2"/>
    <property type="match status" value="1"/>
</dbReference>
<organism evidence="4 5">
    <name type="scientific">Neorhodopirellula lusitana</name>
    <dbReference type="NCBI Taxonomy" id="445327"/>
    <lineage>
        <taxon>Bacteria</taxon>
        <taxon>Pseudomonadati</taxon>
        <taxon>Planctomycetota</taxon>
        <taxon>Planctomycetia</taxon>
        <taxon>Pirellulales</taxon>
        <taxon>Pirellulaceae</taxon>
        <taxon>Neorhodopirellula</taxon>
    </lineage>
</organism>
<dbReference type="Pfam" id="PF01926">
    <property type="entry name" value="MMR_HSR1"/>
    <property type="match status" value="1"/>
</dbReference>
<evidence type="ECO:0000256" key="1">
    <source>
        <dbReference type="SAM" id="MobiDB-lite"/>
    </source>
</evidence>
<dbReference type="InterPro" id="IPR027417">
    <property type="entry name" value="P-loop_NTPase"/>
</dbReference>
<comment type="caution">
    <text evidence="4">The sequence shown here is derived from an EMBL/GenBank/DDBJ whole genome shotgun (WGS) entry which is preliminary data.</text>
</comment>
<dbReference type="Pfam" id="PF10396">
    <property type="entry name" value="TrmE_N"/>
    <property type="match status" value="1"/>
</dbReference>
<dbReference type="InterPro" id="IPR027266">
    <property type="entry name" value="TrmE/GcvT-like"/>
</dbReference>
<protein>
    <submittedName>
        <fullName evidence="4">Small GTP-binding protein domain-containing protein</fullName>
    </submittedName>
</protein>
<sequence length="422" mass="45048">MGDAVRIQPASKIQPGMSDESPMSTALVTETVASQLTASGRSAVAVIGLNGDDAESCIRKCFKAVRDREYQPGQVRYGDWNVANLTTDRGSAIDAGESVVVTPLAANRFEIHAHGGIAAVQRILKSLTACGVRVVNAENFASLDSPSFIQRENEQVLQRCTTIRNAAIALDQCRTGLPAWLAKIESSQPNVEALASFAETALAFSHVGLKLSQPYRVVLAGPPNVGKSSLINRLVGFGRSITHNEAGTTRDVVDCDTVIAGLALRLSDTAGIRDGGGEIEREGIRRGALAVGQADLVLLVVDPDCLHELPRLRSDVLETAPDCSIIEVLNQADRLEGHQNMRSDLLPEQQTVALPTELLNSEQDGIGTLSTEITNTLRPEDPAAGIAIPVTTRQVQWLRELAGATSMDQAMRCLACLKDGTE</sequence>
<keyword evidence="5" id="KW-1185">Reference proteome</keyword>
<dbReference type="SUPFAM" id="SSF103025">
    <property type="entry name" value="Folate-binding domain"/>
    <property type="match status" value="1"/>
</dbReference>
<evidence type="ECO:0000313" key="4">
    <source>
        <dbReference type="EMBL" id="SMP62274.1"/>
    </source>
</evidence>
<feature type="domain" description="G" evidence="2">
    <location>
        <begin position="216"/>
        <end position="320"/>
    </location>
</feature>
<dbReference type="InterPro" id="IPR018948">
    <property type="entry name" value="GTP-bd_TrmE_N"/>
</dbReference>
<dbReference type="InterPro" id="IPR006073">
    <property type="entry name" value="GTP-bd"/>
</dbReference>
<dbReference type="Proteomes" id="UP001158067">
    <property type="component" value="Unassembled WGS sequence"/>
</dbReference>
<dbReference type="PANTHER" id="PTHR42714:SF2">
    <property type="entry name" value="TRNA MODIFICATION GTPASE GTPBP3, MITOCHONDRIAL"/>
    <property type="match status" value="1"/>
</dbReference>
<dbReference type="NCBIfam" id="TIGR00231">
    <property type="entry name" value="small_GTP"/>
    <property type="match status" value="1"/>
</dbReference>